<dbReference type="AlphaFoldDB" id="A0A9D1H226"/>
<reference evidence="2" key="2">
    <citation type="journal article" date="2021" name="PeerJ">
        <title>Extensive microbial diversity within the chicken gut microbiome revealed by metagenomics and culture.</title>
        <authorList>
            <person name="Gilroy R."/>
            <person name="Ravi A."/>
            <person name="Getino M."/>
            <person name="Pursley I."/>
            <person name="Horton D.L."/>
            <person name="Alikhan N.F."/>
            <person name="Baker D."/>
            <person name="Gharbi K."/>
            <person name="Hall N."/>
            <person name="Watson M."/>
            <person name="Adriaenssens E.M."/>
            <person name="Foster-Nyarko E."/>
            <person name="Jarju S."/>
            <person name="Secka A."/>
            <person name="Antonio M."/>
            <person name="Oren A."/>
            <person name="Chaudhuri R.R."/>
            <person name="La Ragione R."/>
            <person name="Hildebrand F."/>
            <person name="Pallen M.J."/>
        </authorList>
    </citation>
    <scope>NUCLEOTIDE SEQUENCE</scope>
    <source>
        <strain evidence="2">ChiGjej1B1-24693</strain>
    </source>
</reference>
<evidence type="ECO:0000313" key="3">
    <source>
        <dbReference type="Proteomes" id="UP000886842"/>
    </source>
</evidence>
<gene>
    <name evidence="2" type="ORF">IAA98_15590</name>
</gene>
<proteinExistence type="predicted"/>
<accession>A0A9D1H226</accession>
<evidence type="ECO:0000259" key="1">
    <source>
        <dbReference type="Pfam" id="PF03372"/>
    </source>
</evidence>
<evidence type="ECO:0000313" key="2">
    <source>
        <dbReference type="EMBL" id="HIT77000.1"/>
    </source>
</evidence>
<keyword evidence="2" id="KW-0540">Nuclease</keyword>
<protein>
    <submittedName>
        <fullName evidence="2">Endonuclease/exonuclease/phosphatase family protein</fullName>
    </submittedName>
</protein>
<keyword evidence="2" id="KW-0255">Endonuclease</keyword>
<dbReference type="Proteomes" id="UP000886842">
    <property type="component" value="Unassembled WGS sequence"/>
</dbReference>
<dbReference type="CDD" id="cd09083">
    <property type="entry name" value="EEP-1"/>
    <property type="match status" value="1"/>
</dbReference>
<dbReference type="SUPFAM" id="SSF56219">
    <property type="entry name" value="DNase I-like"/>
    <property type="match status" value="1"/>
</dbReference>
<comment type="caution">
    <text evidence="2">The sequence shown here is derived from an EMBL/GenBank/DDBJ whole genome shotgun (WGS) entry which is preliminary data.</text>
</comment>
<dbReference type="InterPro" id="IPR005135">
    <property type="entry name" value="Endo/exonuclease/phosphatase"/>
</dbReference>
<dbReference type="GO" id="GO:0004519">
    <property type="term" value="F:endonuclease activity"/>
    <property type="evidence" value="ECO:0007669"/>
    <property type="project" value="UniProtKB-KW"/>
</dbReference>
<feature type="domain" description="Endonuclease/exonuclease/phosphatase" evidence="1">
    <location>
        <begin position="3"/>
        <end position="219"/>
    </location>
</feature>
<dbReference type="EMBL" id="DVLP01000448">
    <property type="protein sequence ID" value="HIT77000.1"/>
    <property type="molecule type" value="Genomic_DNA"/>
</dbReference>
<reference evidence="2" key="1">
    <citation type="submission" date="2020-10" db="EMBL/GenBank/DDBJ databases">
        <authorList>
            <person name="Gilroy R."/>
        </authorList>
    </citation>
    <scope>NUCLEOTIDE SEQUENCE</scope>
    <source>
        <strain evidence="2">ChiGjej1B1-24693</strain>
    </source>
</reference>
<sequence length="228" mass="25385">MIELVNELAPAVLATQEGLGHQLAELMEGLDERYALISQRRHDGRTEEHSAIIHDTTVVEPLEVEHRWLSDTPQVPGSVSWDHDLPRLASLVRYRRLADGREFVLLATHFDHRSELARVRSAHQLVDRVAALEPGLPVLVMGDFNADEESEPYAILTAGLRDSWLVADRPGPRLGTFNNYGDPDPDGRRIDWILVNDAVHVDAARTVEATAGGRHPSDHLPIEAVVSF</sequence>
<name>A0A9D1H226_9ACTN</name>
<dbReference type="InterPro" id="IPR036691">
    <property type="entry name" value="Endo/exonu/phosph_ase_sf"/>
</dbReference>
<dbReference type="Pfam" id="PF03372">
    <property type="entry name" value="Exo_endo_phos"/>
    <property type="match status" value="1"/>
</dbReference>
<dbReference type="Gene3D" id="3.60.10.10">
    <property type="entry name" value="Endonuclease/exonuclease/phosphatase"/>
    <property type="match status" value="1"/>
</dbReference>
<keyword evidence="2" id="KW-0378">Hydrolase</keyword>
<organism evidence="2 3">
    <name type="scientific">Candidatus Avipropionibacterium avicola</name>
    <dbReference type="NCBI Taxonomy" id="2840701"/>
    <lineage>
        <taxon>Bacteria</taxon>
        <taxon>Bacillati</taxon>
        <taxon>Actinomycetota</taxon>
        <taxon>Actinomycetes</taxon>
        <taxon>Propionibacteriales</taxon>
        <taxon>Propionibacteriaceae</taxon>
        <taxon>Propionibacteriaceae incertae sedis</taxon>
        <taxon>Candidatus Avipropionibacterium</taxon>
    </lineage>
</organism>